<reference evidence="2 3" key="1">
    <citation type="submission" date="2024-04" db="EMBL/GenBank/DDBJ databases">
        <title>Defined microbial consortia suppress multidrug-resistant proinflammatory Enterobacteriaceae via ecological control.</title>
        <authorList>
            <person name="Furuichi M."/>
            <person name="Kawaguchi T."/>
            <person name="Pust M."/>
            <person name="Yasuma K."/>
            <person name="Plichta D."/>
            <person name="Hasegawa N."/>
            <person name="Ohya T."/>
            <person name="Bhattarai S."/>
            <person name="Sasajima S."/>
            <person name="Aoto Y."/>
            <person name="Tuganbaev T."/>
            <person name="Yaginuma M."/>
            <person name="Ueda M."/>
            <person name="Okahashi N."/>
            <person name="Amafuji K."/>
            <person name="Kiridooshi Y."/>
            <person name="Sugita K."/>
            <person name="Strazar M."/>
            <person name="Skelly A."/>
            <person name="Suda W."/>
            <person name="Hattori M."/>
            <person name="Nakamoto N."/>
            <person name="Caballero S."/>
            <person name="Norman J."/>
            <person name="Olle B."/>
            <person name="Tanoue T."/>
            <person name="Arita M."/>
            <person name="Bucci V."/>
            <person name="Atarashi K."/>
            <person name="Xavier R."/>
            <person name="Honda K."/>
        </authorList>
    </citation>
    <scope>NUCLEOTIDE SEQUENCE [LARGE SCALE GENOMIC DNA]</scope>
    <source>
        <strain evidence="3">f13</strain>
    </source>
</reference>
<gene>
    <name evidence="2" type="ORF">F130042H8_28550</name>
</gene>
<comment type="caution">
    <text evidence="2">The sequence shown here is derived from an EMBL/GenBank/DDBJ whole genome shotgun (WGS) entry which is preliminary data.</text>
</comment>
<dbReference type="RefSeq" id="WP_176254455.1">
    <property type="nucleotide sequence ID" value="NZ_BAABXL010000001.1"/>
</dbReference>
<evidence type="ECO:0000313" key="2">
    <source>
        <dbReference type="EMBL" id="GAA6269795.1"/>
    </source>
</evidence>
<sequence>MREKKRITAYQICLVAFAAGINIAGGQIALALRLPVYLDSVGTVFTGVVLGPWFGLLPGLLSGLIMGVTVDIYSLYFAPVAMITGFTAGLVFRRISLNRVSVFPAALAVTVPGTMVSSLINAVLFGGVTSSGSSVLVQLLMHTPLGLTGSIFVVQILTDYADRCLALIAVGALLTAMGGELRQKLAGGR</sequence>
<accession>A0ABQ0B0J8</accession>
<evidence type="ECO:0000313" key="3">
    <source>
        <dbReference type="Proteomes" id="UP001600894"/>
    </source>
</evidence>
<dbReference type="Proteomes" id="UP001600894">
    <property type="component" value="Unassembled WGS sequence"/>
</dbReference>
<feature type="transmembrane region" description="Helical" evidence="1">
    <location>
        <begin position="135"/>
        <end position="154"/>
    </location>
</feature>
<dbReference type="EMBL" id="BAABXL010000001">
    <property type="protein sequence ID" value="GAA6269795.1"/>
    <property type="molecule type" value="Genomic_DNA"/>
</dbReference>
<feature type="transmembrane region" description="Helical" evidence="1">
    <location>
        <begin position="12"/>
        <end position="32"/>
    </location>
</feature>
<organism evidence="2 3">
    <name type="scientific">Enterocloster alcoholdehydrogenati</name>
    <dbReference type="NCBI Taxonomy" id="2547410"/>
    <lineage>
        <taxon>Bacteria</taxon>
        <taxon>Bacillati</taxon>
        <taxon>Bacillota</taxon>
        <taxon>Clostridia</taxon>
        <taxon>Lachnospirales</taxon>
        <taxon>Lachnospiraceae</taxon>
        <taxon>Enterocloster</taxon>
    </lineage>
</organism>
<name>A0ABQ0B0J8_9FIRM</name>
<feature type="transmembrane region" description="Helical" evidence="1">
    <location>
        <begin position="44"/>
        <end position="66"/>
    </location>
</feature>
<feature type="transmembrane region" description="Helical" evidence="1">
    <location>
        <begin position="73"/>
        <end position="92"/>
    </location>
</feature>
<keyword evidence="1" id="KW-0812">Transmembrane</keyword>
<keyword evidence="1" id="KW-0472">Membrane</keyword>
<evidence type="ECO:0000256" key="1">
    <source>
        <dbReference type="SAM" id="Phobius"/>
    </source>
</evidence>
<keyword evidence="1" id="KW-1133">Transmembrane helix</keyword>
<protein>
    <submittedName>
        <fullName evidence="2">Membrane protein</fullName>
    </submittedName>
</protein>
<feature type="transmembrane region" description="Helical" evidence="1">
    <location>
        <begin position="104"/>
        <end position="128"/>
    </location>
</feature>
<dbReference type="Gene3D" id="1.10.1760.20">
    <property type="match status" value="1"/>
</dbReference>
<keyword evidence="3" id="KW-1185">Reference proteome</keyword>
<proteinExistence type="predicted"/>